<evidence type="ECO:0000313" key="3">
    <source>
        <dbReference type="Proteomes" id="UP001155059"/>
    </source>
</evidence>
<dbReference type="Proteomes" id="UP001155059">
    <property type="component" value="Unassembled WGS sequence"/>
</dbReference>
<keyword evidence="1" id="KW-0472">Membrane</keyword>
<dbReference type="RefSeq" id="WP_268265998.1">
    <property type="nucleotide sequence ID" value="NZ_JALQCW010000052.1"/>
</dbReference>
<feature type="transmembrane region" description="Helical" evidence="1">
    <location>
        <begin position="85"/>
        <end position="105"/>
    </location>
</feature>
<reference evidence="2 3" key="1">
    <citation type="journal article" date="2022" name="Int. J. Syst. Evol. Microbiol.">
        <title>Pseudomonas aegrilactucae sp. nov. and Pseudomonas morbosilactucae sp. nov., pathogens causing bacterial rot of lettuce in Japan.</title>
        <authorList>
            <person name="Sawada H."/>
            <person name="Fujikawa T."/>
            <person name="Satou M."/>
        </authorList>
    </citation>
    <scope>NUCLEOTIDE SEQUENCE [LARGE SCALE GENOMIC DNA]</scope>
    <source>
        <strain evidence="2 3">MAFF 302030</strain>
    </source>
</reference>
<comment type="caution">
    <text evidence="2">The sequence shown here is derived from an EMBL/GenBank/DDBJ whole genome shotgun (WGS) entry which is preliminary data.</text>
</comment>
<protein>
    <recommendedName>
        <fullName evidence="4">Transmembrane protein</fullName>
    </recommendedName>
</protein>
<proteinExistence type="predicted"/>
<sequence>MNRVALRQSALTCMVLLIVFPQTLMAVSAGLMGLQAALNGLARDPVAALGLLLMVLACWYGVLSGWIVYFHLMSAQPLFEHKRRWALGLWCGIGVSVLLMFGAYLPVGFSPLVMGPGVMVAMVLLLLMRRAPYQTWPTG</sequence>
<keyword evidence="1" id="KW-1133">Transmembrane helix</keyword>
<gene>
    <name evidence="2" type="ORF">M1B34_19435</name>
</gene>
<reference evidence="2 3" key="2">
    <citation type="journal article" date="2023" name="Plant Pathol.">
        <title>Dismantling and reorganizing Pseudomonas marginalis sensu#lato.</title>
        <authorList>
            <person name="Sawada H."/>
            <person name="Fujikawa T."/>
            <person name="Satou M."/>
        </authorList>
    </citation>
    <scope>NUCLEOTIDE SEQUENCE [LARGE SCALE GENOMIC DNA]</scope>
    <source>
        <strain evidence="2 3">MAFF 302030</strain>
    </source>
</reference>
<organism evidence="2 3">
    <name type="scientific">Pseudomonas morbosilactucae</name>
    <dbReference type="NCBI Taxonomy" id="2938197"/>
    <lineage>
        <taxon>Bacteria</taxon>
        <taxon>Pseudomonadati</taxon>
        <taxon>Pseudomonadota</taxon>
        <taxon>Gammaproteobacteria</taxon>
        <taxon>Pseudomonadales</taxon>
        <taxon>Pseudomonadaceae</taxon>
        <taxon>Pseudomonas</taxon>
    </lineage>
</organism>
<feature type="transmembrane region" description="Helical" evidence="1">
    <location>
        <begin position="50"/>
        <end position="73"/>
    </location>
</feature>
<evidence type="ECO:0000256" key="1">
    <source>
        <dbReference type="SAM" id="Phobius"/>
    </source>
</evidence>
<accession>A0A9X1YXK8</accession>
<evidence type="ECO:0000313" key="2">
    <source>
        <dbReference type="EMBL" id="MCK9799819.1"/>
    </source>
</evidence>
<name>A0A9X1YXK8_9PSED</name>
<dbReference type="AlphaFoldDB" id="A0A9X1YXK8"/>
<evidence type="ECO:0008006" key="4">
    <source>
        <dbReference type="Google" id="ProtNLM"/>
    </source>
</evidence>
<dbReference type="EMBL" id="JALQCW010000052">
    <property type="protein sequence ID" value="MCK9799819.1"/>
    <property type="molecule type" value="Genomic_DNA"/>
</dbReference>
<keyword evidence="1" id="KW-0812">Transmembrane</keyword>
<feature type="transmembrane region" description="Helical" evidence="1">
    <location>
        <begin position="111"/>
        <end position="128"/>
    </location>
</feature>